<dbReference type="Gramene" id="OE9A052044T1">
    <property type="protein sequence ID" value="OE9A052044C1"/>
    <property type="gene ID" value="OE9A052044"/>
</dbReference>
<dbReference type="Proteomes" id="UP000594638">
    <property type="component" value="Unassembled WGS sequence"/>
</dbReference>
<reference evidence="1 2" key="1">
    <citation type="submission" date="2019-12" db="EMBL/GenBank/DDBJ databases">
        <authorList>
            <person name="Alioto T."/>
            <person name="Alioto T."/>
            <person name="Gomez Garrido J."/>
        </authorList>
    </citation>
    <scope>NUCLEOTIDE SEQUENCE [LARGE SCALE GENOMIC DNA]</scope>
</reference>
<name>A0A8S0UJ09_OLEEU</name>
<comment type="caution">
    <text evidence="1">The sequence shown here is derived from an EMBL/GenBank/DDBJ whole genome shotgun (WGS) entry which is preliminary data.</text>
</comment>
<gene>
    <name evidence="1" type="ORF">OLEA9_A052044</name>
</gene>
<keyword evidence="2" id="KW-1185">Reference proteome</keyword>
<accession>A0A8S0UJ09</accession>
<dbReference type="PANTHER" id="PTHR31973:SF187">
    <property type="entry name" value="MUTATOR TRANSPOSASE MUDRA PROTEIN"/>
    <property type="match status" value="1"/>
</dbReference>
<dbReference type="AlphaFoldDB" id="A0A8S0UJ09"/>
<organism evidence="1 2">
    <name type="scientific">Olea europaea subsp. europaea</name>
    <dbReference type="NCBI Taxonomy" id="158383"/>
    <lineage>
        <taxon>Eukaryota</taxon>
        <taxon>Viridiplantae</taxon>
        <taxon>Streptophyta</taxon>
        <taxon>Embryophyta</taxon>
        <taxon>Tracheophyta</taxon>
        <taxon>Spermatophyta</taxon>
        <taxon>Magnoliopsida</taxon>
        <taxon>eudicotyledons</taxon>
        <taxon>Gunneridae</taxon>
        <taxon>Pentapetalae</taxon>
        <taxon>asterids</taxon>
        <taxon>lamiids</taxon>
        <taxon>Lamiales</taxon>
        <taxon>Oleaceae</taxon>
        <taxon>Oleeae</taxon>
        <taxon>Olea</taxon>
    </lineage>
</organism>
<dbReference type="OrthoDB" id="1743623at2759"/>
<proteinExistence type="predicted"/>
<protein>
    <submittedName>
        <fullName evidence="1">Uncharacterized protein</fullName>
    </submittedName>
</protein>
<evidence type="ECO:0000313" key="2">
    <source>
        <dbReference type="Proteomes" id="UP000594638"/>
    </source>
</evidence>
<evidence type="ECO:0000313" key="1">
    <source>
        <dbReference type="EMBL" id="CAA3016804.1"/>
    </source>
</evidence>
<sequence length="153" mass="18700">MMNGNEWTFMMDMQKGLQNIIDDLYPEVVHQFYVRHMYNNFFRTDFKGLILKEYLWKAAKLTIVPEWMFWMGEMEKESTATHNWLKKRHPSEWSRAYFQTKVKSDIFLNNLCDVFNNVVLKERENFILTMLIDLHISFMKMIQAIRDKMRRVV</sequence>
<dbReference type="PANTHER" id="PTHR31973">
    <property type="entry name" value="POLYPROTEIN, PUTATIVE-RELATED"/>
    <property type="match status" value="1"/>
</dbReference>
<dbReference type="EMBL" id="CACTIH010007647">
    <property type="protein sequence ID" value="CAA3016804.1"/>
    <property type="molecule type" value="Genomic_DNA"/>
</dbReference>